<protein>
    <submittedName>
        <fullName evidence="2">Uncharacterized protein</fullName>
    </submittedName>
</protein>
<evidence type="ECO:0000256" key="1">
    <source>
        <dbReference type="SAM" id="Phobius"/>
    </source>
</evidence>
<proteinExistence type="predicted"/>
<sequence length="128" mass="14570">YTNYTVKAILLFVVFAVYDCARVYFLCCARSLQMEKVDNVKDTDKYLNYITIAILLLIVLAVYVLHKKDLGRPLREAASSGNSEVVKQLSYTGADMKDIVGLTPFVTCGSEWPHRHHRPSPQTRRQDS</sequence>
<organism evidence="2">
    <name type="scientific">marine metagenome</name>
    <dbReference type="NCBI Taxonomy" id="408172"/>
    <lineage>
        <taxon>unclassified sequences</taxon>
        <taxon>metagenomes</taxon>
        <taxon>ecological metagenomes</taxon>
    </lineage>
</organism>
<feature type="transmembrane region" description="Helical" evidence="1">
    <location>
        <begin position="46"/>
        <end position="65"/>
    </location>
</feature>
<feature type="non-terminal residue" evidence="2">
    <location>
        <position position="1"/>
    </location>
</feature>
<name>A0A383CDQ1_9ZZZZ</name>
<accession>A0A383CDQ1</accession>
<feature type="transmembrane region" description="Helical" evidence="1">
    <location>
        <begin position="6"/>
        <end position="25"/>
    </location>
</feature>
<reference evidence="2" key="1">
    <citation type="submission" date="2018-05" db="EMBL/GenBank/DDBJ databases">
        <authorList>
            <person name="Lanie J.A."/>
            <person name="Ng W.-L."/>
            <person name="Kazmierczak K.M."/>
            <person name="Andrzejewski T.M."/>
            <person name="Davidsen T.M."/>
            <person name="Wayne K.J."/>
            <person name="Tettelin H."/>
            <person name="Glass J.I."/>
            <person name="Rusch D."/>
            <person name="Podicherti R."/>
            <person name="Tsui H.-C.T."/>
            <person name="Winkler M.E."/>
        </authorList>
    </citation>
    <scope>NUCLEOTIDE SEQUENCE</scope>
</reference>
<dbReference type="AlphaFoldDB" id="A0A383CDQ1"/>
<keyword evidence="1" id="KW-1133">Transmembrane helix</keyword>
<gene>
    <name evidence="2" type="ORF">METZ01_LOCUS483341</name>
</gene>
<evidence type="ECO:0000313" key="2">
    <source>
        <dbReference type="EMBL" id="SVE30487.1"/>
    </source>
</evidence>
<keyword evidence="1" id="KW-0472">Membrane</keyword>
<dbReference type="EMBL" id="UINC01208102">
    <property type="protein sequence ID" value="SVE30487.1"/>
    <property type="molecule type" value="Genomic_DNA"/>
</dbReference>
<keyword evidence="1" id="KW-0812">Transmembrane</keyword>